<protein>
    <recommendedName>
        <fullName evidence="2">Myb/SANT-like domain-containing protein</fullName>
    </recommendedName>
</protein>
<organism evidence="3 4">
    <name type="scientific">Asparagus officinalis</name>
    <name type="common">Garden asparagus</name>
    <dbReference type="NCBI Taxonomy" id="4686"/>
    <lineage>
        <taxon>Eukaryota</taxon>
        <taxon>Viridiplantae</taxon>
        <taxon>Streptophyta</taxon>
        <taxon>Embryophyta</taxon>
        <taxon>Tracheophyta</taxon>
        <taxon>Spermatophyta</taxon>
        <taxon>Magnoliopsida</taxon>
        <taxon>Liliopsida</taxon>
        <taxon>Asparagales</taxon>
        <taxon>Asparagaceae</taxon>
        <taxon>Asparagoideae</taxon>
        <taxon>Asparagus</taxon>
    </lineage>
</organism>
<dbReference type="InterPro" id="IPR045026">
    <property type="entry name" value="LIMYB"/>
</dbReference>
<feature type="region of interest" description="Disordered" evidence="1">
    <location>
        <begin position="143"/>
        <end position="174"/>
    </location>
</feature>
<dbReference type="OMA" id="SATEDAW"/>
<evidence type="ECO:0000256" key="1">
    <source>
        <dbReference type="SAM" id="MobiDB-lite"/>
    </source>
</evidence>
<gene>
    <name evidence="3" type="ORF">A4U43_C07F29390</name>
</gene>
<dbReference type="Gramene" id="ONK64741">
    <property type="protein sequence ID" value="ONK64741"/>
    <property type="gene ID" value="A4U43_C07F29390"/>
</dbReference>
<proteinExistence type="predicted"/>
<dbReference type="Proteomes" id="UP000243459">
    <property type="component" value="Chromosome 7"/>
</dbReference>
<keyword evidence="4" id="KW-1185">Reference proteome</keyword>
<evidence type="ECO:0000313" key="3">
    <source>
        <dbReference type="EMBL" id="ONK64741.1"/>
    </source>
</evidence>
<accession>A0A5P1EJG9</accession>
<evidence type="ECO:0000313" key="4">
    <source>
        <dbReference type="Proteomes" id="UP000243459"/>
    </source>
</evidence>
<dbReference type="AlphaFoldDB" id="A0A5P1EJG9"/>
<dbReference type="PANTHER" id="PTHR47584">
    <property type="match status" value="1"/>
</dbReference>
<dbReference type="EMBL" id="CM007387">
    <property type="protein sequence ID" value="ONK64741.1"/>
    <property type="molecule type" value="Genomic_DNA"/>
</dbReference>
<dbReference type="InterPro" id="IPR024752">
    <property type="entry name" value="Myb/SANT-like_dom"/>
</dbReference>
<sequence length="290" mass="33154">MSSASHDVDWGPVTWPEKTQLYFIDLMEGEARKGNRHTSTFTRAAWKFMENELKKKTGREYTHEQLKNKFNQLRQRWRDLSSLLTDTTVEYVASTGQISATEDAWNELCATHKHARYFRRKGCKGYDKLCVIFGDSTTAIGDNAHPFSKSPIIDENDREKEGDEEVESSQAKKKVKVANERIPLRQQVQSGMADGLTSMEENTRKKMERRGRKMSLTSEDSHISGARQTILRSKEEQGVVNCIIALSALEGIDSAHFSKAAHVLHDDALWRVMFLAMPDKRKKDWVLSLS</sequence>
<reference evidence="4" key="1">
    <citation type="journal article" date="2017" name="Nat. Commun.">
        <title>The asparagus genome sheds light on the origin and evolution of a young Y chromosome.</title>
        <authorList>
            <person name="Harkess A."/>
            <person name="Zhou J."/>
            <person name="Xu C."/>
            <person name="Bowers J.E."/>
            <person name="Van der Hulst R."/>
            <person name="Ayyampalayam S."/>
            <person name="Mercati F."/>
            <person name="Riccardi P."/>
            <person name="McKain M.R."/>
            <person name="Kakrana A."/>
            <person name="Tang H."/>
            <person name="Ray J."/>
            <person name="Groenendijk J."/>
            <person name="Arikit S."/>
            <person name="Mathioni S.M."/>
            <person name="Nakano M."/>
            <person name="Shan H."/>
            <person name="Telgmann-Rauber A."/>
            <person name="Kanno A."/>
            <person name="Yue Z."/>
            <person name="Chen H."/>
            <person name="Li W."/>
            <person name="Chen Y."/>
            <person name="Xu X."/>
            <person name="Zhang Y."/>
            <person name="Luo S."/>
            <person name="Chen H."/>
            <person name="Gao J."/>
            <person name="Mao Z."/>
            <person name="Pires J.C."/>
            <person name="Luo M."/>
            <person name="Kudrna D."/>
            <person name="Wing R.A."/>
            <person name="Meyers B.C."/>
            <person name="Yi K."/>
            <person name="Kong H."/>
            <person name="Lavrijsen P."/>
            <person name="Sunseri F."/>
            <person name="Falavigna A."/>
            <person name="Ye Y."/>
            <person name="Leebens-Mack J.H."/>
            <person name="Chen G."/>
        </authorList>
    </citation>
    <scope>NUCLEOTIDE SEQUENCE [LARGE SCALE GENOMIC DNA]</scope>
    <source>
        <strain evidence="4">cv. DH0086</strain>
    </source>
</reference>
<dbReference type="OrthoDB" id="686198at2759"/>
<dbReference type="PANTHER" id="PTHR47584:SF14">
    <property type="entry name" value="L10-INTERACTING MYB DOMAIN-CONTAINING PROTEIN-LIKE"/>
    <property type="match status" value="1"/>
</dbReference>
<feature type="domain" description="Myb/SANT-like" evidence="2">
    <location>
        <begin position="15"/>
        <end position="107"/>
    </location>
</feature>
<dbReference type="Pfam" id="PF12776">
    <property type="entry name" value="Myb_DNA-bind_3"/>
    <property type="match status" value="1"/>
</dbReference>
<evidence type="ECO:0000259" key="2">
    <source>
        <dbReference type="Pfam" id="PF12776"/>
    </source>
</evidence>
<name>A0A5P1EJG9_ASPOF</name>